<dbReference type="Pfam" id="PF04909">
    <property type="entry name" value="Amidohydro_2"/>
    <property type="match status" value="1"/>
</dbReference>
<keyword evidence="3" id="KW-1185">Reference proteome</keyword>
<evidence type="ECO:0000313" key="3">
    <source>
        <dbReference type="Proteomes" id="UP000094256"/>
    </source>
</evidence>
<dbReference type="AlphaFoldDB" id="A0A1B3Z609"/>
<feature type="domain" description="Amidohydrolase-related" evidence="1">
    <location>
        <begin position="7"/>
        <end position="302"/>
    </location>
</feature>
<dbReference type="SUPFAM" id="SSF51556">
    <property type="entry name" value="Metallo-dependent hydrolases"/>
    <property type="match status" value="1"/>
</dbReference>
<name>A0A1B3Z609_9SPHN</name>
<dbReference type="STRING" id="1560345.AWL63_01645"/>
<proteinExistence type="predicted"/>
<dbReference type="InterPro" id="IPR006680">
    <property type="entry name" value="Amidohydro-rel"/>
</dbReference>
<dbReference type="OrthoDB" id="9787654at2"/>
<reference evidence="2 3" key="1">
    <citation type="submission" date="2016-01" db="EMBL/GenBank/DDBJ databases">
        <title>Complete genome and mega plasmid sequence of Sphingomonas panacis DCY99 elicits systemic resistance in rice to Xanthomonas oryzae.</title>
        <authorList>
            <person name="Kim Y.J."/>
            <person name="Yang D.C."/>
            <person name="Sing P."/>
        </authorList>
    </citation>
    <scope>NUCLEOTIDE SEQUENCE [LARGE SCALE GENOMIC DNA]</scope>
    <source>
        <strain evidence="2 3">DCY99</strain>
    </source>
</reference>
<dbReference type="Gene3D" id="3.20.20.140">
    <property type="entry name" value="Metal-dependent hydrolases"/>
    <property type="match status" value="1"/>
</dbReference>
<accession>A0A1B3Z609</accession>
<sequence>MQDALFDTHAHLIADDPVAYPPSPMRGTTAVTKMTYTATAEWLIGQMDALGVAQACIVQRGHVYGYDNSYIIDSGKRFPDRFVPVVILDAQNPATPAILTRMVREDGVRGVRFAQTLFEDYSTGWMNSPTAMDCWRTAADLDIPVAIIFYRLHLPWALPALKFIAQQVPTLRIIIDHVGTAHTASTPEMRKYVAAGFDPTLPGAPDYGIDTTIAMFDAMPQVHFKITEIVLDRLADQRLEPATFVRLLADRFGAERLMWGSDLGQSEKSYDVKAAMARDAATALSADERHQFFHGTAARIYKR</sequence>
<keyword evidence="2" id="KW-0378">Hydrolase</keyword>
<dbReference type="InterPro" id="IPR052358">
    <property type="entry name" value="Aro_Compnd_Degr_Hydrolases"/>
</dbReference>
<protein>
    <submittedName>
        <fullName evidence="2">Amidohydrolase</fullName>
    </submittedName>
</protein>
<dbReference type="KEGG" id="span:AWL63_01645"/>
<organism evidence="2 3">
    <name type="scientific">Sphingomonas panacis</name>
    <dbReference type="NCBI Taxonomy" id="1560345"/>
    <lineage>
        <taxon>Bacteria</taxon>
        <taxon>Pseudomonadati</taxon>
        <taxon>Pseudomonadota</taxon>
        <taxon>Alphaproteobacteria</taxon>
        <taxon>Sphingomonadales</taxon>
        <taxon>Sphingomonadaceae</taxon>
        <taxon>Sphingomonas</taxon>
    </lineage>
</organism>
<evidence type="ECO:0000259" key="1">
    <source>
        <dbReference type="Pfam" id="PF04909"/>
    </source>
</evidence>
<gene>
    <name evidence="2" type="ORF">AWL63_01645</name>
</gene>
<dbReference type="InterPro" id="IPR032466">
    <property type="entry name" value="Metal_Hydrolase"/>
</dbReference>
<dbReference type="RefSeq" id="WP_069203458.1">
    <property type="nucleotide sequence ID" value="NZ_CP014168.1"/>
</dbReference>
<dbReference type="EMBL" id="CP014168">
    <property type="protein sequence ID" value="AOH82874.1"/>
    <property type="molecule type" value="Genomic_DNA"/>
</dbReference>
<dbReference type="GO" id="GO:0016787">
    <property type="term" value="F:hydrolase activity"/>
    <property type="evidence" value="ECO:0007669"/>
    <property type="project" value="UniProtKB-KW"/>
</dbReference>
<dbReference type="PANTHER" id="PTHR35563">
    <property type="entry name" value="BARREL METAL-DEPENDENT HYDROLASE, PUTATIVE (AFU_ORTHOLOGUE AFUA_1G16240)-RELATED"/>
    <property type="match status" value="1"/>
</dbReference>
<dbReference type="PANTHER" id="PTHR35563:SF2">
    <property type="entry name" value="BARREL METAL-DEPENDENT HYDROLASE, PUTATIVE (AFU_ORTHOLOGUE AFUA_1G16240)-RELATED"/>
    <property type="match status" value="1"/>
</dbReference>
<dbReference type="Proteomes" id="UP000094256">
    <property type="component" value="Chromosome"/>
</dbReference>
<evidence type="ECO:0000313" key="2">
    <source>
        <dbReference type="EMBL" id="AOH82874.1"/>
    </source>
</evidence>